<organism evidence="2 3">
    <name type="scientific">Phyllosticta citribraziliensis</name>
    <dbReference type="NCBI Taxonomy" id="989973"/>
    <lineage>
        <taxon>Eukaryota</taxon>
        <taxon>Fungi</taxon>
        <taxon>Dikarya</taxon>
        <taxon>Ascomycota</taxon>
        <taxon>Pezizomycotina</taxon>
        <taxon>Dothideomycetes</taxon>
        <taxon>Dothideomycetes incertae sedis</taxon>
        <taxon>Botryosphaeriales</taxon>
        <taxon>Phyllostictaceae</taxon>
        <taxon>Phyllosticta</taxon>
    </lineage>
</organism>
<dbReference type="Pfam" id="PF04681">
    <property type="entry name" value="Bys1"/>
    <property type="match status" value="1"/>
</dbReference>
<dbReference type="EMBL" id="JBBPEH010000001">
    <property type="protein sequence ID" value="KAK7545111.1"/>
    <property type="molecule type" value="Genomic_DNA"/>
</dbReference>
<protein>
    <submittedName>
        <fullName evidence="2">Uncharacterized protein</fullName>
    </submittedName>
</protein>
<feature type="chain" id="PRO_5046420079" evidence="1">
    <location>
        <begin position="21"/>
        <end position="149"/>
    </location>
</feature>
<evidence type="ECO:0000313" key="3">
    <source>
        <dbReference type="Proteomes" id="UP001360953"/>
    </source>
</evidence>
<evidence type="ECO:0000313" key="2">
    <source>
        <dbReference type="EMBL" id="KAK7545111.1"/>
    </source>
</evidence>
<dbReference type="RefSeq" id="XP_066660346.1">
    <property type="nucleotide sequence ID" value="XM_066797917.1"/>
</dbReference>
<comment type="caution">
    <text evidence="2">The sequence shown here is derived from an EMBL/GenBank/DDBJ whole genome shotgun (WGS) entry which is preliminary data.</text>
</comment>
<proteinExistence type="predicted"/>
<name>A0ABR1MB70_9PEZI</name>
<dbReference type="InterPro" id="IPR006771">
    <property type="entry name" value="CetA-like"/>
</dbReference>
<evidence type="ECO:0000256" key="1">
    <source>
        <dbReference type="SAM" id="SignalP"/>
    </source>
</evidence>
<dbReference type="GeneID" id="92030823"/>
<sequence length="149" mass="15573">MPSLRFLTLLTAALSATAHAANTITIVNQCSYAVSIDELRGSSAISTSALAVGATSAAFEYNDSALHLRAYTDSSIDYLAFEALINLNEVYYDFLESVGGSAIGNDFVLTTSSADCPGVDGADVNITPTDENSTYMCAPGTAFTWTLCG</sequence>
<reference evidence="2 3" key="1">
    <citation type="submission" date="2024-04" db="EMBL/GenBank/DDBJ databases">
        <title>Phyllosticta paracitricarpa is synonymous to the EU quarantine fungus P. citricarpa based on phylogenomic analyses.</title>
        <authorList>
            <consortium name="Lawrence Berkeley National Laboratory"/>
            <person name="Van ingen-buijs V.A."/>
            <person name="Van westerhoven A.C."/>
            <person name="Haridas S."/>
            <person name="Skiadas P."/>
            <person name="Martin F."/>
            <person name="Groenewald J.Z."/>
            <person name="Crous P.W."/>
            <person name="Seidl M.F."/>
        </authorList>
    </citation>
    <scope>NUCLEOTIDE SEQUENCE [LARGE SCALE GENOMIC DNA]</scope>
    <source>
        <strain evidence="2 3">CPC 17464</strain>
    </source>
</reference>
<keyword evidence="1" id="KW-0732">Signal</keyword>
<feature type="signal peptide" evidence="1">
    <location>
        <begin position="1"/>
        <end position="20"/>
    </location>
</feature>
<keyword evidence="3" id="KW-1185">Reference proteome</keyword>
<dbReference type="Proteomes" id="UP001360953">
    <property type="component" value="Unassembled WGS sequence"/>
</dbReference>
<gene>
    <name evidence="2" type="ORF">J3D65DRAFT_599686</name>
</gene>
<accession>A0ABR1MB70</accession>